<name>A0A9E1GL36_9FIRM</name>
<organism evidence="1 2">
    <name type="scientific">Faecalibacterium prausnitzii</name>
    <dbReference type="NCBI Taxonomy" id="853"/>
    <lineage>
        <taxon>Bacteria</taxon>
        <taxon>Bacillati</taxon>
        <taxon>Bacillota</taxon>
        <taxon>Clostridia</taxon>
        <taxon>Eubacteriales</taxon>
        <taxon>Oscillospiraceae</taxon>
        <taxon>Faecalibacterium</taxon>
    </lineage>
</organism>
<comment type="caution">
    <text evidence="1">The sequence shown here is derived from an EMBL/GenBank/DDBJ whole genome shotgun (WGS) entry which is preliminary data.</text>
</comment>
<gene>
    <name evidence="1" type="ORF">KH315_09230</name>
</gene>
<dbReference type="AlphaFoldDB" id="A0A9E1GL36"/>
<dbReference type="Proteomes" id="UP000811365">
    <property type="component" value="Unassembled WGS sequence"/>
</dbReference>
<dbReference type="EMBL" id="JAGZYH010000033">
    <property type="protein sequence ID" value="MBS6622324.1"/>
    <property type="molecule type" value="Genomic_DNA"/>
</dbReference>
<protein>
    <submittedName>
        <fullName evidence="1">Uncharacterized protein</fullName>
    </submittedName>
</protein>
<proteinExistence type="predicted"/>
<sequence>MITMENTRELIDFEYYGKSYRMAPEEIEAAYRYQEMQYRKADALRMLTSYAFGIEDLDAVSDEDRAEYEKEFETSYGITFEEAKESIPEIVSYFFQKSDCNVGENTTWYEAIEAVFGGNRDGD</sequence>
<evidence type="ECO:0000313" key="2">
    <source>
        <dbReference type="Proteomes" id="UP000811365"/>
    </source>
</evidence>
<accession>A0A9E1GL36</accession>
<evidence type="ECO:0000313" key="1">
    <source>
        <dbReference type="EMBL" id="MBS6622324.1"/>
    </source>
</evidence>
<reference evidence="1" key="1">
    <citation type="submission" date="2021-02" db="EMBL/GenBank/DDBJ databases">
        <title>Infant gut strain persistence is associated with maternal origin, phylogeny, and functional potential including surface adhesion and iron acquisition.</title>
        <authorList>
            <person name="Lou Y.C."/>
        </authorList>
    </citation>
    <scope>NUCLEOTIDE SEQUENCE</scope>
    <source>
        <strain evidence="1">L2_039_000G1_dasL2_039_000G1_maxbin2.maxbin.077</strain>
    </source>
</reference>